<feature type="region of interest" description="Disordered" evidence="1">
    <location>
        <begin position="78"/>
        <end position="102"/>
    </location>
</feature>
<dbReference type="AlphaFoldDB" id="A0AA91IB47"/>
<comment type="caution">
    <text evidence="2">The sequence shown here is derived from an EMBL/GenBank/DDBJ whole genome shotgun (WGS) entry which is preliminary data.</text>
</comment>
<reference evidence="2 3" key="1">
    <citation type="submission" date="2016-03" db="EMBL/GenBank/DDBJ databases">
        <title>Genome sequence of Variovorax paradoxus KB5.</title>
        <authorList>
            <person name="Jeong H."/>
            <person name="Hong C.E."/>
            <person name="Jo S.H."/>
            <person name="Park J.M."/>
        </authorList>
    </citation>
    <scope>NUCLEOTIDE SEQUENCE [LARGE SCALE GENOMIC DNA]</scope>
    <source>
        <strain evidence="2 3">KB5</strain>
    </source>
</reference>
<evidence type="ECO:0008006" key="4">
    <source>
        <dbReference type="Google" id="ProtNLM"/>
    </source>
</evidence>
<evidence type="ECO:0000313" key="2">
    <source>
        <dbReference type="EMBL" id="OAK64122.1"/>
    </source>
</evidence>
<evidence type="ECO:0000313" key="3">
    <source>
        <dbReference type="Proteomes" id="UP000077852"/>
    </source>
</evidence>
<name>A0AA91IB47_VARPD</name>
<dbReference type="Proteomes" id="UP000077852">
    <property type="component" value="Unassembled WGS sequence"/>
</dbReference>
<sequence>MNAQIARIQRQITDTQKKIAETQGELIEAPTDEARKAIQMQLQSMAAQVLMLQQQINMLRTSQVQKEALESVSNAMDGARKSGGIRTNAEGVPIGGTVDVQA</sequence>
<organism evidence="2 3">
    <name type="scientific">Variovorax paradoxus</name>
    <dbReference type="NCBI Taxonomy" id="34073"/>
    <lineage>
        <taxon>Bacteria</taxon>
        <taxon>Pseudomonadati</taxon>
        <taxon>Pseudomonadota</taxon>
        <taxon>Betaproteobacteria</taxon>
        <taxon>Burkholderiales</taxon>
        <taxon>Comamonadaceae</taxon>
        <taxon>Variovorax</taxon>
    </lineage>
</organism>
<dbReference type="EMBL" id="LVHG01000040">
    <property type="protein sequence ID" value="OAK64122.1"/>
    <property type="molecule type" value="Genomic_DNA"/>
</dbReference>
<proteinExistence type="predicted"/>
<evidence type="ECO:0000256" key="1">
    <source>
        <dbReference type="SAM" id="MobiDB-lite"/>
    </source>
</evidence>
<accession>A0AA91IB47</accession>
<protein>
    <recommendedName>
        <fullName evidence="4">FlxA-like protein</fullName>
    </recommendedName>
</protein>
<gene>
    <name evidence="2" type="ORF">A3K87_01110</name>
</gene>